<evidence type="ECO:0000256" key="1">
    <source>
        <dbReference type="SAM" id="MobiDB-lite"/>
    </source>
</evidence>
<keyword evidence="5" id="KW-1185">Reference proteome</keyword>
<dbReference type="EMBL" id="LNIX01000002">
    <property type="protein sequence ID" value="OXA60073.1"/>
    <property type="molecule type" value="Genomic_DNA"/>
</dbReference>
<comment type="caution">
    <text evidence="4">The sequence shown here is derived from an EMBL/GenBank/DDBJ whole genome shotgun (WGS) entry which is preliminary data.</text>
</comment>
<feature type="chain" id="PRO_5012375456" evidence="3">
    <location>
        <begin position="21"/>
        <end position="107"/>
    </location>
</feature>
<dbReference type="Proteomes" id="UP000198287">
    <property type="component" value="Unassembled WGS sequence"/>
</dbReference>
<dbReference type="AlphaFoldDB" id="A0A226ER15"/>
<protein>
    <submittedName>
        <fullName evidence="4">Uncharacterized protein</fullName>
    </submittedName>
</protein>
<organism evidence="4 5">
    <name type="scientific">Folsomia candida</name>
    <name type="common">Springtail</name>
    <dbReference type="NCBI Taxonomy" id="158441"/>
    <lineage>
        <taxon>Eukaryota</taxon>
        <taxon>Metazoa</taxon>
        <taxon>Ecdysozoa</taxon>
        <taxon>Arthropoda</taxon>
        <taxon>Hexapoda</taxon>
        <taxon>Collembola</taxon>
        <taxon>Entomobryomorpha</taxon>
        <taxon>Isotomoidea</taxon>
        <taxon>Isotomidae</taxon>
        <taxon>Proisotominae</taxon>
        <taxon>Folsomia</taxon>
    </lineage>
</organism>
<keyword evidence="2" id="KW-1133">Transmembrane helix</keyword>
<evidence type="ECO:0000313" key="4">
    <source>
        <dbReference type="EMBL" id="OXA60073.1"/>
    </source>
</evidence>
<name>A0A226ER15_FOLCA</name>
<keyword evidence="2" id="KW-0472">Membrane</keyword>
<feature type="signal peptide" evidence="3">
    <location>
        <begin position="1"/>
        <end position="20"/>
    </location>
</feature>
<feature type="region of interest" description="Disordered" evidence="1">
    <location>
        <begin position="88"/>
        <end position="107"/>
    </location>
</feature>
<evidence type="ECO:0000256" key="3">
    <source>
        <dbReference type="SAM" id="SignalP"/>
    </source>
</evidence>
<reference evidence="4 5" key="1">
    <citation type="submission" date="2015-12" db="EMBL/GenBank/DDBJ databases">
        <title>The genome of Folsomia candida.</title>
        <authorList>
            <person name="Faddeeva A."/>
            <person name="Derks M.F."/>
            <person name="Anvar Y."/>
            <person name="Smit S."/>
            <person name="Van Straalen N."/>
            <person name="Roelofs D."/>
        </authorList>
    </citation>
    <scope>NUCLEOTIDE SEQUENCE [LARGE SCALE GENOMIC DNA]</scope>
    <source>
        <strain evidence="4 5">VU population</strain>
        <tissue evidence="4">Whole body</tissue>
    </source>
</reference>
<keyword evidence="2" id="KW-0812">Transmembrane</keyword>
<feature type="transmembrane region" description="Helical" evidence="2">
    <location>
        <begin position="62"/>
        <end position="82"/>
    </location>
</feature>
<gene>
    <name evidence="4" type="ORF">Fcan01_04937</name>
</gene>
<proteinExistence type="predicted"/>
<evidence type="ECO:0000313" key="5">
    <source>
        <dbReference type="Proteomes" id="UP000198287"/>
    </source>
</evidence>
<accession>A0A226ER15</accession>
<evidence type="ECO:0000256" key="2">
    <source>
        <dbReference type="SAM" id="Phobius"/>
    </source>
</evidence>
<keyword evidence="3" id="KW-0732">Signal</keyword>
<sequence length="107" mass="12487">MEKFLKTVMLLIAAPLLALASDFGYQYSYSCWRDCGYYKTQEFSFCSKYQRDYCWAPSRRTIMIVALIVTIIVASILIYCCLRRCNRRQEKSRPTSPPPGSMCIWQA</sequence>